<keyword evidence="10" id="KW-0718">Serine biosynthesis</keyword>
<proteinExistence type="inferred from homology"/>
<dbReference type="Gene3D" id="3.30.70.260">
    <property type="match status" value="1"/>
</dbReference>
<keyword evidence="7" id="KW-0028">Amino-acid biosynthesis</keyword>
<dbReference type="SUPFAM" id="SSF55021">
    <property type="entry name" value="ACT-like"/>
    <property type="match status" value="1"/>
</dbReference>
<reference evidence="16 17" key="1">
    <citation type="submission" date="2017-10" db="EMBL/GenBank/DDBJ databases">
        <title>Draft genome of Longibacter Salinarum.</title>
        <authorList>
            <person name="Goh K.M."/>
            <person name="Shamsir M.S."/>
            <person name="Lim S.W."/>
        </authorList>
    </citation>
    <scope>NUCLEOTIDE SEQUENCE [LARGE SCALE GENOMIC DNA]</scope>
    <source>
        <strain evidence="16 17">KCTC 52045</strain>
    </source>
</reference>
<evidence type="ECO:0000313" key="17">
    <source>
        <dbReference type="Proteomes" id="UP000220102"/>
    </source>
</evidence>
<dbReference type="UniPathway" id="UPA00135">
    <property type="reaction ID" value="UER00196"/>
</dbReference>
<protein>
    <recommendedName>
        <fullName evidence="6">D-3-phosphoglycerate dehydrogenase</fullName>
        <ecNumber evidence="4">1.1.1.399</ecNumber>
        <ecNumber evidence="5">1.1.1.95</ecNumber>
    </recommendedName>
    <alternativeName>
        <fullName evidence="11">2-oxoglutarate reductase</fullName>
    </alternativeName>
</protein>
<dbReference type="GO" id="GO:0004617">
    <property type="term" value="F:phosphoglycerate dehydrogenase activity"/>
    <property type="evidence" value="ECO:0007669"/>
    <property type="project" value="UniProtKB-EC"/>
</dbReference>
<dbReference type="InterPro" id="IPR006140">
    <property type="entry name" value="D-isomer_DH_NAD-bd"/>
</dbReference>
<dbReference type="PANTHER" id="PTHR42789">
    <property type="entry name" value="D-ISOMER SPECIFIC 2-HYDROXYACID DEHYDROGENASE FAMILY PROTEIN (AFU_ORTHOLOGUE AFUA_6G10090)"/>
    <property type="match status" value="1"/>
</dbReference>
<dbReference type="PANTHER" id="PTHR42789:SF1">
    <property type="entry name" value="D-ISOMER SPECIFIC 2-HYDROXYACID DEHYDROGENASE FAMILY PROTEIN (AFU_ORTHOLOGUE AFUA_6G10090)"/>
    <property type="match status" value="1"/>
</dbReference>
<evidence type="ECO:0000256" key="5">
    <source>
        <dbReference type="ARBA" id="ARBA00013143"/>
    </source>
</evidence>
<evidence type="ECO:0000256" key="13">
    <source>
        <dbReference type="ARBA" id="ARBA00048731"/>
    </source>
</evidence>
<organism evidence="16 17">
    <name type="scientific">Longibacter salinarum</name>
    <dbReference type="NCBI Taxonomy" id="1850348"/>
    <lineage>
        <taxon>Bacteria</taxon>
        <taxon>Pseudomonadati</taxon>
        <taxon>Rhodothermota</taxon>
        <taxon>Rhodothermia</taxon>
        <taxon>Rhodothermales</taxon>
        <taxon>Salisaetaceae</taxon>
        <taxon>Longibacter</taxon>
    </lineage>
</organism>
<dbReference type="AlphaFoldDB" id="A0A2A8D244"/>
<comment type="caution">
    <text evidence="16">The sequence shown here is derived from an EMBL/GenBank/DDBJ whole genome shotgun (WGS) entry which is preliminary data.</text>
</comment>
<dbReference type="PROSITE" id="PS00065">
    <property type="entry name" value="D_2_HYDROXYACID_DH_1"/>
    <property type="match status" value="1"/>
</dbReference>
<evidence type="ECO:0000256" key="8">
    <source>
        <dbReference type="ARBA" id="ARBA00023002"/>
    </source>
</evidence>
<comment type="catalytic activity">
    <reaction evidence="12">
        <text>(R)-2-hydroxyglutarate + NAD(+) = 2-oxoglutarate + NADH + H(+)</text>
        <dbReference type="Rhea" id="RHEA:49612"/>
        <dbReference type="ChEBI" id="CHEBI:15378"/>
        <dbReference type="ChEBI" id="CHEBI:15801"/>
        <dbReference type="ChEBI" id="CHEBI:16810"/>
        <dbReference type="ChEBI" id="CHEBI:57540"/>
        <dbReference type="ChEBI" id="CHEBI:57945"/>
        <dbReference type="EC" id="1.1.1.399"/>
    </reaction>
</comment>
<dbReference type="InterPro" id="IPR045865">
    <property type="entry name" value="ACT-like_dom_sf"/>
</dbReference>
<comment type="function">
    <text evidence="1">Catalyzes the reversible oxidation of 3-phospho-D-glycerate to 3-phosphonooxypyruvate, the first step of the phosphorylated L-serine biosynthesis pathway. Also catalyzes the reversible oxidation of 2-hydroxyglutarate to 2-oxoglutarate.</text>
</comment>
<evidence type="ECO:0000256" key="12">
    <source>
        <dbReference type="ARBA" id="ARBA00048126"/>
    </source>
</evidence>
<dbReference type="OrthoDB" id="9777288at2"/>
<dbReference type="InterPro" id="IPR050857">
    <property type="entry name" value="D-2-hydroxyacid_DH"/>
</dbReference>
<evidence type="ECO:0000256" key="11">
    <source>
        <dbReference type="ARBA" id="ARBA00030455"/>
    </source>
</evidence>
<keyword evidence="17" id="KW-1185">Reference proteome</keyword>
<dbReference type="CDD" id="cd12174">
    <property type="entry name" value="PGDH_like_3"/>
    <property type="match status" value="1"/>
</dbReference>
<comment type="similarity">
    <text evidence="3 14">Belongs to the D-isomer specific 2-hydroxyacid dehydrogenase family.</text>
</comment>
<dbReference type="InterPro" id="IPR002912">
    <property type="entry name" value="ACT_dom"/>
</dbReference>
<dbReference type="Gene3D" id="3.40.50.720">
    <property type="entry name" value="NAD(P)-binding Rossmann-like Domain"/>
    <property type="match status" value="2"/>
</dbReference>
<evidence type="ECO:0000256" key="6">
    <source>
        <dbReference type="ARBA" id="ARBA00021582"/>
    </source>
</evidence>
<accession>A0A2A8D244</accession>
<keyword evidence="8 14" id="KW-0560">Oxidoreductase</keyword>
<dbReference type="InterPro" id="IPR036291">
    <property type="entry name" value="NAD(P)-bd_dom_sf"/>
</dbReference>
<evidence type="ECO:0000256" key="9">
    <source>
        <dbReference type="ARBA" id="ARBA00023027"/>
    </source>
</evidence>
<evidence type="ECO:0000256" key="7">
    <source>
        <dbReference type="ARBA" id="ARBA00022605"/>
    </source>
</evidence>
<evidence type="ECO:0000256" key="10">
    <source>
        <dbReference type="ARBA" id="ARBA00023299"/>
    </source>
</evidence>
<dbReference type="Proteomes" id="UP000220102">
    <property type="component" value="Unassembled WGS sequence"/>
</dbReference>
<evidence type="ECO:0000256" key="4">
    <source>
        <dbReference type="ARBA" id="ARBA00013001"/>
    </source>
</evidence>
<evidence type="ECO:0000259" key="15">
    <source>
        <dbReference type="PROSITE" id="PS51671"/>
    </source>
</evidence>
<dbReference type="EC" id="1.1.1.95" evidence="5"/>
<dbReference type="Pfam" id="PF00389">
    <property type="entry name" value="2-Hacid_dh"/>
    <property type="match status" value="1"/>
</dbReference>
<dbReference type="GO" id="GO:0051287">
    <property type="term" value="F:NAD binding"/>
    <property type="evidence" value="ECO:0007669"/>
    <property type="project" value="InterPro"/>
</dbReference>
<evidence type="ECO:0000256" key="14">
    <source>
        <dbReference type="RuleBase" id="RU003719"/>
    </source>
</evidence>
<dbReference type="CDD" id="cd02116">
    <property type="entry name" value="ACT"/>
    <property type="match status" value="1"/>
</dbReference>
<name>A0A2A8D244_9BACT</name>
<comment type="pathway">
    <text evidence="2">Amino-acid biosynthesis; L-serine biosynthesis; L-serine from 3-phospho-D-glycerate: step 1/3.</text>
</comment>
<gene>
    <name evidence="16" type="ORF">CRI94_01575</name>
</gene>
<dbReference type="Pfam" id="PF02826">
    <property type="entry name" value="2-Hacid_dh_C"/>
    <property type="match status" value="1"/>
</dbReference>
<dbReference type="EC" id="1.1.1.399" evidence="4"/>
<evidence type="ECO:0000256" key="3">
    <source>
        <dbReference type="ARBA" id="ARBA00005854"/>
    </source>
</evidence>
<sequence>MTILVADNIASVGLEALEEAGHHVVDDASLNGDALVEALGREQPNILIVRSTKVTPEALDASPALSLIVRAGAGYDTIDVEGASARGIYVANCPGKNSVAVAELTIGLIVSIDRRIPDNVADARDGKWNKKTYAKAEGLKGQTIGVVGLGNIGEEVVRRAQAFDLDVVAWSRSLTPERAEDMGIGYCESAVDVARSASIVTLHVASTPETKHLADRSFFEALPKGSIFINTTRAAVVDEDALKWALEERGLRAGLDVFHGEPAVKQGSFESELAGHPNVYITHHIGASTQQAQDATALEAARVANTFSVTGDVPNCVNLASQSPATHQITVRHLDEVGVLARVLDEMSKADWNIQEMENEIFSGAKAAVATMRFNGDATDDVAERIEQQEKVLAVSVIEL</sequence>
<dbReference type="GO" id="GO:0006564">
    <property type="term" value="P:L-serine biosynthetic process"/>
    <property type="evidence" value="ECO:0007669"/>
    <property type="project" value="UniProtKB-KW"/>
</dbReference>
<feature type="domain" description="ACT" evidence="15">
    <location>
        <begin position="328"/>
        <end position="400"/>
    </location>
</feature>
<dbReference type="SUPFAM" id="SSF51735">
    <property type="entry name" value="NAD(P)-binding Rossmann-fold domains"/>
    <property type="match status" value="1"/>
</dbReference>
<dbReference type="InterPro" id="IPR006139">
    <property type="entry name" value="D-isomer_2_OHA_DH_cat_dom"/>
</dbReference>
<dbReference type="PROSITE" id="PS51671">
    <property type="entry name" value="ACT"/>
    <property type="match status" value="1"/>
</dbReference>
<dbReference type="SUPFAM" id="SSF52283">
    <property type="entry name" value="Formate/glycerate dehydrogenase catalytic domain-like"/>
    <property type="match status" value="1"/>
</dbReference>
<evidence type="ECO:0000256" key="1">
    <source>
        <dbReference type="ARBA" id="ARBA00003800"/>
    </source>
</evidence>
<evidence type="ECO:0000313" key="16">
    <source>
        <dbReference type="EMBL" id="PEN15005.1"/>
    </source>
</evidence>
<keyword evidence="9" id="KW-0520">NAD</keyword>
<dbReference type="RefSeq" id="WP_098073904.1">
    <property type="nucleotide sequence ID" value="NZ_PDEQ01000001.1"/>
</dbReference>
<evidence type="ECO:0000256" key="2">
    <source>
        <dbReference type="ARBA" id="ARBA00005216"/>
    </source>
</evidence>
<comment type="catalytic activity">
    <reaction evidence="13">
        <text>(2R)-3-phosphoglycerate + NAD(+) = 3-phosphooxypyruvate + NADH + H(+)</text>
        <dbReference type="Rhea" id="RHEA:12641"/>
        <dbReference type="ChEBI" id="CHEBI:15378"/>
        <dbReference type="ChEBI" id="CHEBI:18110"/>
        <dbReference type="ChEBI" id="CHEBI:57540"/>
        <dbReference type="ChEBI" id="CHEBI:57945"/>
        <dbReference type="ChEBI" id="CHEBI:58272"/>
        <dbReference type="EC" id="1.1.1.95"/>
    </reaction>
</comment>
<dbReference type="EMBL" id="PDEQ01000001">
    <property type="protein sequence ID" value="PEN15005.1"/>
    <property type="molecule type" value="Genomic_DNA"/>
</dbReference>
<dbReference type="InterPro" id="IPR029752">
    <property type="entry name" value="D-isomer_DH_CS1"/>
</dbReference>